<dbReference type="PROSITE" id="PS51318">
    <property type="entry name" value="TAT"/>
    <property type="match status" value="1"/>
</dbReference>
<accession>A0ABV3P3Z0</accession>
<dbReference type="Proteomes" id="UP001555826">
    <property type="component" value="Unassembled WGS sequence"/>
</dbReference>
<dbReference type="PANTHER" id="PTHR11596:SF72">
    <property type="entry name" value="ALKALINE PHOSPHATASE"/>
    <property type="match status" value="1"/>
</dbReference>
<gene>
    <name evidence="2" type="ORF">AB1207_06130</name>
</gene>
<name>A0ABV3P3Z0_9ACTN</name>
<dbReference type="SMART" id="SM00098">
    <property type="entry name" value="alkPPc"/>
    <property type="match status" value="1"/>
</dbReference>
<dbReference type="InterPro" id="IPR001952">
    <property type="entry name" value="Alkaline_phosphatase"/>
</dbReference>
<comment type="similarity">
    <text evidence="1">Belongs to the alkaline phosphatase family.</text>
</comment>
<keyword evidence="3" id="KW-1185">Reference proteome</keyword>
<evidence type="ECO:0000256" key="1">
    <source>
        <dbReference type="RuleBase" id="RU003946"/>
    </source>
</evidence>
<dbReference type="InterPro" id="IPR017850">
    <property type="entry name" value="Alkaline_phosphatase_core_sf"/>
</dbReference>
<proteinExistence type="inferred from homology"/>
<protein>
    <submittedName>
        <fullName evidence="2">Alkaline phosphatase</fullName>
        <ecNumber evidence="2">3.1.3.1</ecNumber>
    </submittedName>
</protein>
<dbReference type="SUPFAM" id="SSF53649">
    <property type="entry name" value="Alkaline phosphatase-like"/>
    <property type="match status" value="1"/>
</dbReference>
<comment type="caution">
    <text evidence="2">The sequence shown here is derived from an EMBL/GenBank/DDBJ whole genome shotgun (WGS) entry which is preliminary data.</text>
</comment>
<dbReference type="PRINTS" id="PR00113">
    <property type="entry name" value="ALKPHPHTASE"/>
</dbReference>
<dbReference type="Gene3D" id="3.40.720.10">
    <property type="entry name" value="Alkaline Phosphatase, subunit A"/>
    <property type="match status" value="1"/>
</dbReference>
<dbReference type="GO" id="GO:0004035">
    <property type="term" value="F:alkaline phosphatase activity"/>
    <property type="evidence" value="ECO:0007669"/>
    <property type="project" value="UniProtKB-EC"/>
</dbReference>
<dbReference type="CDD" id="cd16012">
    <property type="entry name" value="ALP"/>
    <property type="match status" value="1"/>
</dbReference>
<reference evidence="2 3" key="1">
    <citation type="submission" date="2024-07" db="EMBL/GenBank/DDBJ databases">
        <authorList>
            <person name="Thanompreechachai J."/>
            <person name="Duangmal K."/>
        </authorList>
    </citation>
    <scope>NUCLEOTIDE SEQUENCE [LARGE SCALE GENOMIC DNA]</scope>
    <source>
        <strain evidence="2 3">KCTC 19886</strain>
    </source>
</reference>
<evidence type="ECO:0000313" key="3">
    <source>
        <dbReference type="Proteomes" id="UP001555826"/>
    </source>
</evidence>
<sequence>MSDTQNTPTEDGTQERRGFFTRRGLLGTGGLATAVVFGKGLVDASSASAAPAYVPAQLHVKDAHFGTTVRRIVQAATSTGSAVRILPIDRAKFQVGATFDLRIEATGVDPETTKIVIKVSDGSGPAPLLSPAPVRTSSASDSVEVTFKNLVYPAAGTYRIAAAVSSSKGSASQEVVHEVVLSDAKGKTAKNVVFLLGDGMGQAAITGARILSKGIVEGKYKALLEMDTMEHRGNVTTSGCDSIATDSANSMSAYMTGHKSAVNAMGVYPGNSEDPAASPHVETMAEVLKRARGMSVGIVTTAEVQDATPAAVFAHTRRRSEYVSIMDQALEPGQMPDVFMGGGRATFLPQSEKGSKRKDDRNLIEEFKDKGFAYAGTRTELAAVMAAGTPDKLLGTFTLSHLNVYIDRQVTPNPQVLGDFTDQPGLVEMTQAALKVLEKNDKGFFLMVEGASIDKSEHPLDGPRAVYDTIELDQALAAVKEWAKDRDDTLIVITADHNHAMSIAGTHTLSKEGSPARQQNGVYADAGFPTYVDSNGDGFPDDPNPDVQLFFGWSNHPDHPDDFAHNAVLEQPALEDPVTERAYPNPARDPGSVVQIGNLPLDETNCVHTVEDVFIGASGPGSQGFATLLDNTEVFHTICAALGLQIPTYSLKSTAGKLAETEVAAAETTTSAPAATTGALVS</sequence>
<organism evidence="2 3">
    <name type="scientific">Kineococcus endophyticus</name>
    <dbReference type="NCBI Taxonomy" id="1181883"/>
    <lineage>
        <taxon>Bacteria</taxon>
        <taxon>Bacillati</taxon>
        <taxon>Actinomycetota</taxon>
        <taxon>Actinomycetes</taxon>
        <taxon>Kineosporiales</taxon>
        <taxon>Kineosporiaceae</taxon>
        <taxon>Kineococcus</taxon>
    </lineage>
</organism>
<dbReference type="RefSeq" id="WP_367636978.1">
    <property type="nucleotide sequence ID" value="NZ_JBFNQN010000004.1"/>
</dbReference>
<dbReference type="EMBL" id="JBFNQN010000004">
    <property type="protein sequence ID" value="MEW9264316.1"/>
    <property type="molecule type" value="Genomic_DNA"/>
</dbReference>
<keyword evidence="2" id="KW-0378">Hydrolase</keyword>
<evidence type="ECO:0000313" key="2">
    <source>
        <dbReference type="EMBL" id="MEW9264316.1"/>
    </source>
</evidence>
<dbReference type="PANTHER" id="PTHR11596">
    <property type="entry name" value="ALKALINE PHOSPHATASE"/>
    <property type="match status" value="1"/>
</dbReference>
<dbReference type="EC" id="3.1.3.1" evidence="2"/>
<dbReference type="InterPro" id="IPR006311">
    <property type="entry name" value="TAT_signal"/>
</dbReference>
<dbReference type="Pfam" id="PF00245">
    <property type="entry name" value="Alk_phosphatase"/>
    <property type="match status" value="1"/>
</dbReference>